<keyword evidence="2 3" id="KW-0819">tRNA processing</keyword>
<dbReference type="EMBL" id="DS469565">
    <property type="protein sequence ID" value="EDO42381.1"/>
    <property type="molecule type" value="Genomic_DNA"/>
</dbReference>
<dbReference type="GO" id="GO:0032447">
    <property type="term" value="P:protein urmylation"/>
    <property type="evidence" value="ECO:0007669"/>
    <property type="project" value="UniProtKB-UniRule"/>
</dbReference>
<feature type="compositionally biased region" description="Polar residues" evidence="4">
    <location>
        <begin position="346"/>
        <end position="366"/>
    </location>
</feature>
<dbReference type="InterPro" id="IPR014729">
    <property type="entry name" value="Rossmann-like_a/b/a_fold"/>
</dbReference>
<keyword evidence="1 3" id="KW-0963">Cytoplasm</keyword>
<dbReference type="KEGG" id="nve:5514200"/>
<evidence type="ECO:0000313" key="6">
    <source>
        <dbReference type="Proteomes" id="UP000001593"/>
    </source>
</evidence>
<keyword evidence="6" id="KW-1185">Reference proteome</keyword>
<dbReference type="PhylomeDB" id="A7S1L5"/>
<dbReference type="STRING" id="45351.A7S1L5"/>
<dbReference type="GO" id="GO:0000049">
    <property type="term" value="F:tRNA binding"/>
    <property type="evidence" value="ECO:0007669"/>
    <property type="project" value="InterPro"/>
</dbReference>
<name>A7S1L5_NEMVE</name>
<dbReference type="GO" id="GO:0016783">
    <property type="term" value="F:sulfurtransferase activity"/>
    <property type="evidence" value="ECO:0000318"/>
    <property type="project" value="GO_Central"/>
</dbReference>
<feature type="region of interest" description="Disordered" evidence="4">
    <location>
        <begin position="1"/>
        <end position="20"/>
    </location>
</feature>
<dbReference type="Gene3D" id="3.40.50.620">
    <property type="entry name" value="HUPs"/>
    <property type="match status" value="1"/>
</dbReference>
<dbReference type="GO" id="GO:0016779">
    <property type="term" value="F:nucleotidyltransferase activity"/>
    <property type="evidence" value="ECO:0007669"/>
    <property type="project" value="UniProtKB-UniRule"/>
</dbReference>
<comment type="function">
    <text evidence="3">Plays a central role in 2-thiolation of mcm(5)S(2)U at tRNA wobble positions of tRNA(Lys), tRNA(Glu) and tRNA(Gln). May act by forming a heterodimer with NCS6/CTU1 that ligates sulfur from thiocarboxylated URM1 onto the uridine of tRNAs at wobble position.</text>
</comment>
<feature type="region of interest" description="Disordered" evidence="4">
    <location>
        <begin position="341"/>
        <end position="366"/>
    </location>
</feature>
<dbReference type="InterPro" id="IPR019407">
    <property type="entry name" value="CTU2"/>
</dbReference>
<dbReference type="AlphaFoldDB" id="A7S1L5"/>
<protein>
    <recommendedName>
        <fullName evidence="3">Cytoplasmic tRNA 2-thiolation protein 2</fullName>
    </recommendedName>
</protein>
<dbReference type="OrthoDB" id="25129at2759"/>
<accession>A7S1L5</accession>
<dbReference type="InParanoid" id="A7S1L5"/>
<evidence type="ECO:0000256" key="2">
    <source>
        <dbReference type="ARBA" id="ARBA00022694"/>
    </source>
</evidence>
<dbReference type="OMA" id="CHACRNI"/>
<gene>
    <name evidence="5" type="ORF">NEMVEDRAFT_v1g229188</name>
</gene>
<dbReference type="GO" id="GO:0002143">
    <property type="term" value="P:tRNA wobble position uridine thiolation"/>
    <property type="evidence" value="ECO:0000318"/>
    <property type="project" value="GO_Central"/>
</dbReference>
<proteinExistence type="inferred from homology"/>
<comment type="pathway">
    <text evidence="3">tRNA modification; 5-methoxycarbonylmethyl-2-thiouridine-tRNA biosynthesis.</text>
</comment>
<evidence type="ECO:0000256" key="1">
    <source>
        <dbReference type="ARBA" id="ARBA00022490"/>
    </source>
</evidence>
<evidence type="ECO:0000256" key="3">
    <source>
        <dbReference type="HAMAP-Rule" id="MF_03054"/>
    </source>
</evidence>
<comment type="subcellular location">
    <subcellularLocation>
        <location evidence="3">Cytoplasm</location>
    </subcellularLocation>
</comment>
<dbReference type="Proteomes" id="UP000001593">
    <property type="component" value="Unassembled WGS sequence"/>
</dbReference>
<evidence type="ECO:0000256" key="4">
    <source>
        <dbReference type="SAM" id="MobiDB-lite"/>
    </source>
</evidence>
<dbReference type="HAMAP" id="MF_03054">
    <property type="entry name" value="CTU2"/>
    <property type="match status" value="1"/>
</dbReference>
<dbReference type="PANTHER" id="PTHR20882:SF14">
    <property type="entry name" value="CYTOPLASMIC TRNA 2-THIOLATION PROTEIN 2"/>
    <property type="match status" value="1"/>
</dbReference>
<dbReference type="PANTHER" id="PTHR20882">
    <property type="entry name" value="CYTOPLASMIC TRNA 2-THIOLATION PROTEIN 2"/>
    <property type="match status" value="1"/>
</dbReference>
<organism evidence="5 6">
    <name type="scientific">Nematostella vectensis</name>
    <name type="common">Starlet sea anemone</name>
    <dbReference type="NCBI Taxonomy" id="45351"/>
    <lineage>
        <taxon>Eukaryota</taxon>
        <taxon>Metazoa</taxon>
        <taxon>Cnidaria</taxon>
        <taxon>Anthozoa</taxon>
        <taxon>Hexacorallia</taxon>
        <taxon>Actiniaria</taxon>
        <taxon>Edwardsiidae</taxon>
        <taxon>Nematostella</taxon>
    </lineage>
</organism>
<dbReference type="FunFam" id="3.40.50.620:FF:000340">
    <property type="entry name" value="Cytoplasmic tRNA 2-thiolation protein 2"/>
    <property type="match status" value="1"/>
</dbReference>
<dbReference type="UniPathway" id="UPA00988"/>
<dbReference type="Pfam" id="PF10288">
    <property type="entry name" value="CTU2"/>
    <property type="match status" value="1"/>
</dbReference>
<dbReference type="GO" id="GO:0005829">
    <property type="term" value="C:cytosol"/>
    <property type="evidence" value="ECO:0000318"/>
    <property type="project" value="GO_Central"/>
</dbReference>
<dbReference type="HOGENOM" id="CLU_024534_2_1_1"/>
<sequence length="424" mass="46452">MCSIGDDGLEEVPSKPPRDATQRMCMKCSSSLAVVVVRLNDPLCKDCFLAYCTHKFRSTIGKARVIRHNERVLLAVSGGPASLAMLHFISEATSARRLRFHPDVVFINNGAIIGVSTQDIVRKIHEVTMKAGFALHVVGLETLFRADKMSPEESLQALQTLFDSVTSLTAKEDLLRSLHQQLLVKVAMDEGYSRVMVGDSANNIAVHILSDISQGRGGALPFITAFNDSRHDGISILRPMREFIAKEICLYNHFMGIDAISTNSLATKAGINASINKLTEEFISGLQAQFPFTVSTVFRTGDKLSLSEEKCDIHCAICKVPVSSADRNLCKRLEHLAINHSHRSDSSPPSNNIGSACSSDDTGGSPHQSTSLKDMLCYGCQLTLKDVKQDITGLPFVQDCIQRISNREVINSSIQEFLLPDDKS</sequence>
<evidence type="ECO:0000313" key="5">
    <source>
        <dbReference type="EMBL" id="EDO42381.1"/>
    </source>
</evidence>
<comment type="similarity">
    <text evidence="3">Belongs to the CTU2/NCS2 family.</text>
</comment>
<dbReference type="FunCoup" id="A7S1L5">
    <property type="interactions" value="688"/>
</dbReference>
<dbReference type="SUPFAM" id="SSF52402">
    <property type="entry name" value="Adenine nucleotide alpha hydrolases-like"/>
    <property type="match status" value="1"/>
</dbReference>
<reference evidence="5 6" key="1">
    <citation type="journal article" date="2007" name="Science">
        <title>Sea anemone genome reveals ancestral eumetazoan gene repertoire and genomic organization.</title>
        <authorList>
            <person name="Putnam N.H."/>
            <person name="Srivastava M."/>
            <person name="Hellsten U."/>
            <person name="Dirks B."/>
            <person name="Chapman J."/>
            <person name="Salamov A."/>
            <person name="Terry A."/>
            <person name="Shapiro H."/>
            <person name="Lindquist E."/>
            <person name="Kapitonov V.V."/>
            <person name="Jurka J."/>
            <person name="Genikhovich G."/>
            <person name="Grigoriev I.V."/>
            <person name="Lucas S.M."/>
            <person name="Steele R.E."/>
            <person name="Finnerty J.R."/>
            <person name="Technau U."/>
            <person name="Martindale M.Q."/>
            <person name="Rokhsar D.S."/>
        </authorList>
    </citation>
    <scope>NUCLEOTIDE SEQUENCE [LARGE SCALE GENOMIC DNA]</scope>
    <source>
        <strain evidence="6">CH2 X CH6</strain>
    </source>
</reference>
<dbReference type="eggNOG" id="KOG2594">
    <property type="taxonomic scope" value="Eukaryota"/>
</dbReference>